<feature type="region of interest" description="Disordered" evidence="1">
    <location>
        <begin position="544"/>
        <end position="596"/>
    </location>
</feature>
<dbReference type="AlphaFoldDB" id="A0A8J6AWJ5"/>
<evidence type="ECO:0000313" key="2">
    <source>
        <dbReference type="EMBL" id="KAG9394280.1"/>
    </source>
</evidence>
<feature type="compositionally biased region" description="Basic and acidic residues" evidence="1">
    <location>
        <begin position="684"/>
        <end position="711"/>
    </location>
</feature>
<accession>A0A8J6AWJ5</accession>
<sequence>MAGEGRSQHETSSLPLSETQPNQRLVLAAIDFECSYTGSSRQGTPAIPVEGGIVMIDVDSSEVVGHGHGMFYQDMPLNRVEQSRHTSWAVTGLPPATFVDIATGRPPRDLEQHVHTFQAWGDRLATELKAYERREGCKVHLFAKGKHMEMFLLTDAANGLAAESRDYFAQRLVDENELPTLLVRARPDLEQRFRVNYNNAQSMEWLDLWTSRWQSREAPKRVCPYHSHTAGCYHCALADSTLFAIRVLALFRGTNGIGELEDALRLLQPAIEEEVRAARESSDIIAGLGFQPRHTAFQEFGPHPAFREIRDGHQGNRFLVVPDREHRFGIGFGFAEVAMGMKGLLLSPDAFTDRDNRVTRNPIWTLEEELDNPEQLRAVQGRAGLGAHNEENMVTLSQLVNWWPSRERIARQETWGCEELAEALREFEGRIANVKAPPNARASIRVAFIPRDWGLIRTRDAGSILKRMRWEGRRMVTTVIPEEARVRMGGIPPSGYKPDVDGKDEMPFRVTYRDTHLQMAVGEVEHQVVGRNFRDILDPATRVDRRREDERRDHKEIRRPDIRDERHHDREVGHQVDREARRSVDQEVRRPTGREIGHPTHREAIHLADREARRPADYEVRRPIAREADQPTERDIRHPDDREAGRLIDREIRRPEIYERDTELERLEARANRAEQGGLRIRPDFEEAERRQRERNEWLREHLGTARDNRRGNHSSAAGKRGSQGRDDLSESGKRSRHSDDTAGTVRSRLPDQQDAEKQRLLLQLAEAQREISALKAARQRPADLAGTEPDPLVRPPIEMVKNRDAAVVPRRRNKSRRTRTTRQMDPMEMMTQFMSFMANMQGGQARDPEPYDDASESEVSEE</sequence>
<evidence type="ECO:0000313" key="3">
    <source>
        <dbReference type="Proteomes" id="UP000717585"/>
    </source>
</evidence>
<evidence type="ECO:0000256" key="1">
    <source>
        <dbReference type="SAM" id="MobiDB-lite"/>
    </source>
</evidence>
<feature type="region of interest" description="Disordered" evidence="1">
    <location>
        <begin position="840"/>
        <end position="863"/>
    </location>
</feature>
<comment type="caution">
    <text evidence="2">The sequence shown here is derived from an EMBL/GenBank/DDBJ whole genome shotgun (WGS) entry which is preliminary data.</text>
</comment>
<feature type="compositionally biased region" description="Basic and acidic residues" evidence="1">
    <location>
        <begin position="724"/>
        <end position="741"/>
    </location>
</feature>
<feature type="region of interest" description="Disordered" evidence="1">
    <location>
        <begin position="809"/>
        <end position="828"/>
    </location>
</feature>
<dbReference type="EMBL" id="JAHDYR010000015">
    <property type="protein sequence ID" value="KAG9394280.1"/>
    <property type="molecule type" value="Genomic_DNA"/>
</dbReference>
<protein>
    <submittedName>
        <fullName evidence="2">Uncharacterized protein</fullName>
    </submittedName>
</protein>
<reference evidence="2" key="1">
    <citation type="submission" date="2021-05" db="EMBL/GenBank/DDBJ databases">
        <title>A free-living protist that lacks canonical eukaryotic 1 DNA replication and segregation systems.</title>
        <authorList>
            <person name="Salas-Leiva D.E."/>
            <person name="Tromer E.C."/>
            <person name="Curtis B.A."/>
            <person name="Jerlstrom-Hultqvist J."/>
            <person name="Kolisko M."/>
            <person name="Yi Z."/>
            <person name="Salas-Leiva J.S."/>
            <person name="Gallot-Lavallee L."/>
            <person name="Kops G.J.P.L."/>
            <person name="Archibald J.M."/>
            <person name="Simpson A.G.B."/>
            <person name="Roger A.J."/>
        </authorList>
    </citation>
    <scope>NUCLEOTIDE SEQUENCE</scope>
    <source>
        <strain evidence="2">BICM</strain>
    </source>
</reference>
<feature type="region of interest" description="Disordered" evidence="1">
    <location>
        <begin position="1"/>
        <end position="20"/>
    </location>
</feature>
<dbReference type="Proteomes" id="UP000717585">
    <property type="component" value="Unassembled WGS sequence"/>
</dbReference>
<feature type="region of interest" description="Disordered" evidence="1">
    <location>
        <begin position="613"/>
        <end position="642"/>
    </location>
</feature>
<feature type="compositionally biased region" description="Polar residues" evidence="1">
    <location>
        <begin position="10"/>
        <end position="20"/>
    </location>
</feature>
<feature type="compositionally biased region" description="Acidic residues" evidence="1">
    <location>
        <begin position="851"/>
        <end position="863"/>
    </location>
</feature>
<keyword evidence="3" id="KW-1185">Reference proteome</keyword>
<feature type="compositionally biased region" description="Basic residues" evidence="1">
    <location>
        <begin position="810"/>
        <end position="821"/>
    </location>
</feature>
<gene>
    <name evidence="2" type="ORF">J8273_3908</name>
</gene>
<proteinExistence type="predicted"/>
<feature type="region of interest" description="Disordered" evidence="1">
    <location>
        <begin position="684"/>
        <end position="755"/>
    </location>
</feature>
<organism evidence="2 3">
    <name type="scientific">Carpediemonas membranifera</name>
    <dbReference type="NCBI Taxonomy" id="201153"/>
    <lineage>
        <taxon>Eukaryota</taxon>
        <taxon>Metamonada</taxon>
        <taxon>Carpediemonas-like organisms</taxon>
        <taxon>Carpediemonas</taxon>
    </lineage>
</organism>
<name>A0A8J6AWJ5_9EUKA</name>
<feature type="region of interest" description="Disordered" evidence="1">
    <location>
        <begin position="777"/>
        <end position="796"/>
    </location>
</feature>